<gene>
    <name evidence="1" type="ORF">CFP56_026370</name>
</gene>
<dbReference type="EMBL" id="PKMF04000042">
    <property type="protein sequence ID" value="KAK7855765.1"/>
    <property type="molecule type" value="Genomic_DNA"/>
</dbReference>
<organism evidence="1 2">
    <name type="scientific">Quercus suber</name>
    <name type="common">Cork oak</name>
    <dbReference type="NCBI Taxonomy" id="58331"/>
    <lineage>
        <taxon>Eukaryota</taxon>
        <taxon>Viridiplantae</taxon>
        <taxon>Streptophyta</taxon>
        <taxon>Embryophyta</taxon>
        <taxon>Tracheophyta</taxon>
        <taxon>Spermatophyta</taxon>
        <taxon>Magnoliopsida</taxon>
        <taxon>eudicotyledons</taxon>
        <taxon>Gunneridae</taxon>
        <taxon>Pentapetalae</taxon>
        <taxon>rosids</taxon>
        <taxon>fabids</taxon>
        <taxon>Fagales</taxon>
        <taxon>Fagaceae</taxon>
        <taxon>Quercus</taxon>
    </lineage>
</organism>
<protein>
    <submittedName>
        <fullName evidence="1">Uncharacterized protein</fullName>
    </submittedName>
</protein>
<reference evidence="1 2" key="1">
    <citation type="journal article" date="2018" name="Sci. Data">
        <title>The draft genome sequence of cork oak.</title>
        <authorList>
            <person name="Ramos A.M."/>
            <person name="Usie A."/>
            <person name="Barbosa P."/>
            <person name="Barros P.M."/>
            <person name="Capote T."/>
            <person name="Chaves I."/>
            <person name="Simoes F."/>
            <person name="Abreu I."/>
            <person name="Carrasquinho I."/>
            <person name="Faro C."/>
            <person name="Guimaraes J.B."/>
            <person name="Mendonca D."/>
            <person name="Nobrega F."/>
            <person name="Rodrigues L."/>
            <person name="Saibo N.J.M."/>
            <person name="Varela M.C."/>
            <person name="Egas C."/>
            <person name="Matos J."/>
            <person name="Miguel C.M."/>
            <person name="Oliveira M.M."/>
            <person name="Ricardo C.P."/>
            <person name="Goncalves S."/>
        </authorList>
    </citation>
    <scope>NUCLEOTIDE SEQUENCE [LARGE SCALE GENOMIC DNA]</scope>
    <source>
        <strain evidence="2">cv. HL8</strain>
    </source>
</reference>
<proteinExistence type="predicted"/>
<dbReference type="AlphaFoldDB" id="A0AAW0LW21"/>
<evidence type="ECO:0000313" key="1">
    <source>
        <dbReference type="EMBL" id="KAK7855765.1"/>
    </source>
</evidence>
<keyword evidence="2" id="KW-1185">Reference proteome</keyword>
<evidence type="ECO:0000313" key="2">
    <source>
        <dbReference type="Proteomes" id="UP000237347"/>
    </source>
</evidence>
<sequence>MDMFLILVGFHMMKVNMVESWRQFSHSEKLGFAFGLIIAFPPNIVKDPASMEVPVSATLLCLKNQNHSRERWNSIIKHHTKLKDDHAILTTYTQMASLGVCEVERRREWQEHTF</sequence>
<dbReference type="Proteomes" id="UP000237347">
    <property type="component" value="Unassembled WGS sequence"/>
</dbReference>
<accession>A0AAW0LW21</accession>
<name>A0AAW0LW21_QUESU</name>
<comment type="caution">
    <text evidence="1">The sequence shown here is derived from an EMBL/GenBank/DDBJ whole genome shotgun (WGS) entry which is preliminary data.</text>
</comment>